<comment type="caution">
    <text evidence="1">The sequence shown here is derived from an EMBL/GenBank/DDBJ whole genome shotgun (WGS) entry which is preliminary data.</text>
</comment>
<dbReference type="Proteomes" id="UP000219775">
    <property type="component" value="Unassembled WGS sequence"/>
</dbReference>
<evidence type="ECO:0000313" key="2">
    <source>
        <dbReference type="Proteomes" id="UP000219775"/>
    </source>
</evidence>
<dbReference type="EMBL" id="NUDP01000160">
    <property type="protein sequence ID" value="PEM62685.1"/>
    <property type="molecule type" value="Genomic_DNA"/>
</dbReference>
<dbReference type="AlphaFoldDB" id="A0A2B5J974"/>
<proteinExistence type="predicted"/>
<protein>
    <submittedName>
        <fullName evidence="1">Uncharacterized protein</fullName>
    </submittedName>
</protein>
<organism evidence="1 2">
    <name type="scientific">Bacillus pseudomycoides</name>
    <dbReference type="NCBI Taxonomy" id="64104"/>
    <lineage>
        <taxon>Bacteria</taxon>
        <taxon>Bacillati</taxon>
        <taxon>Bacillota</taxon>
        <taxon>Bacilli</taxon>
        <taxon>Bacillales</taxon>
        <taxon>Bacillaceae</taxon>
        <taxon>Bacillus</taxon>
        <taxon>Bacillus cereus group</taxon>
    </lineage>
</organism>
<name>A0A2B5J974_9BACI</name>
<reference evidence="1 2" key="1">
    <citation type="submission" date="2017-09" db="EMBL/GenBank/DDBJ databases">
        <title>Large-scale bioinformatics analysis of Bacillus genomes uncovers conserved roles of natural products in bacterial physiology.</title>
        <authorList>
            <consortium name="Agbiome Team Llc"/>
            <person name="Bleich R.M."/>
            <person name="Grubbs K.J."/>
            <person name="Santa Maria K.C."/>
            <person name="Allen S.E."/>
            <person name="Farag S."/>
            <person name="Shank E.A."/>
            <person name="Bowers A."/>
        </authorList>
    </citation>
    <scope>NUCLEOTIDE SEQUENCE [LARGE SCALE GENOMIC DNA]</scope>
    <source>
        <strain evidence="1 2">AFS009893</strain>
    </source>
</reference>
<accession>A0A2B5J974</accession>
<gene>
    <name evidence="1" type="ORF">CN613_27720</name>
</gene>
<evidence type="ECO:0000313" key="1">
    <source>
        <dbReference type="EMBL" id="PEM62685.1"/>
    </source>
</evidence>
<sequence>MRVIHIHIYALQIGSKLDKVTEIALVLGIAEDIVLTQDKLHSLAWIHNPSENDMITVAITLIIT</sequence>